<dbReference type="InterPro" id="IPR035919">
    <property type="entry name" value="EAL_sf"/>
</dbReference>
<organism evidence="2 3">
    <name type="scientific">Escherichia coli</name>
    <dbReference type="NCBI Taxonomy" id="562"/>
    <lineage>
        <taxon>Bacteria</taxon>
        <taxon>Pseudomonadati</taxon>
        <taxon>Pseudomonadota</taxon>
        <taxon>Gammaproteobacteria</taxon>
        <taxon>Enterobacterales</taxon>
        <taxon>Enterobacteriaceae</taxon>
        <taxon>Escherichia</taxon>
    </lineage>
</organism>
<dbReference type="InterPro" id="IPR001633">
    <property type="entry name" value="EAL_dom"/>
</dbReference>
<dbReference type="PANTHER" id="PTHR33121:SF80">
    <property type="entry name" value="CYCLIC DI-GMP PHOSPHODIESTERASE PDEL"/>
    <property type="match status" value="1"/>
</dbReference>
<name>A0AAJ2YBZ9_ECOLX</name>
<dbReference type="Gene3D" id="3.20.20.450">
    <property type="entry name" value="EAL domain"/>
    <property type="match status" value="1"/>
</dbReference>
<dbReference type="Proteomes" id="UP000490727">
    <property type="component" value="Unassembled WGS sequence"/>
</dbReference>
<accession>A0AAJ2YBZ9</accession>
<dbReference type="EMBL" id="WOET01000083">
    <property type="protein sequence ID" value="MUM75914.1"/>
    <property type="molecule type" value="Genomic_DNA"/>
</dbReference>
<proteinExistence type="predicted"/>
<dbReference type="SUPFAM" id="SSF141868">
    <property type="entry name" value="EAL domain-like"/>
    <property type="match status" value="1"/>
</dbReference>
<comment type="caution">
    <text evidence="2">The sequence shown here is derived from an EMBL/GenBank/DDBJ whole genome shotgun (WGS) entry which is preliminary data.</text>
</comment>
<dbReference type="PANTHER" id="PTHR33121">
    <property type="entry name" value="CYCLIC DI-GMP PHOSPHODIESTERASE PDEF"/>
    <property type="match status" value="1"/>
</dbReference>
<dbReference type="AlphaFoldDB" id="A0AAJ2YBZ9"/>
<evidence type="ECO:0000313" key="3">
    <source>
        <dbReference type="Proteomes" id="UP000490727"/>
    </source>
</evidence>
<evidence type="ECO:0000313" key="2">
    <source>
        <dbReference type="EMBL" id="MUM75914.1"/>
    </source>
</evidence>
<sequence length="263" mass="30356">MRRRAIRVKHEFISADRLLRALSNGEFEPYLQPIVSASDLKLSGVELLVRWHMPTGEIIPPAYFINRAESADLLLPLTEKILNQTVDRLSEIKTMLPRSFRLAVNVTPGLLAEREFTRMCLKLTEENDIQLILELTEQQPFYMNRQIEQIFYRLSNGGVKFALDDFGTGYSVLSYLKHFPISYIKIDKIFTQNVLSEKTSRYIVESIIGLTEKMDIDSVAEGIESQEQVTCLKDLGVNYLQGYYFGRPEKLISFCNQYEGYCQ</sequence>
<dbReference type="GO" id="GO:0071111">
    <property type="term" value="F:cyclic-guanylate-specific phosphodiesterase activity"/>
    <property type="evidence" value="ECO:0007669"/>
    <property type="project" value="InterPro"/>
</dbReference>
<gene>
    <name evidence="2" type="ORF">GNZ05_27845</name>
</gene>
<feature type="domain" description="EAL" evidence="1">
    <location>
        <begin position="11"/>
        <end position="262"/>
    </location>
</feature>
<reference evidence="2 3" key="1">
    <citation type="submission" date="2019-11" db="EMBL/GenBank/DDBJ databases">
        <title>Whole genome sequence analysis of environmental Escherichia coli from the feces of straw-necked ibis (Threskiornis spinicollis) nesting on inland wetlands.</title>
        <authorList>
            <person name="Wyrsch E.R."/>
            <person name="Roy Chowdhury P."/>
            <person name="Wallis L."/>
            <person name="Cummins M.L."/>
            <person name="Zingali T."/>
            <person name="Brandis K.J."/>
            <person name="Djordjevic S.P."/>
        </authorList>
    </citation>
    <scope>NUCLEOTIDE SEQUENCE [LARGE SCALE GENOMIC DNA]</scope>
    <source>
        <strain evidence="2 3">IBS12</strain>
    </source>
</reference>
<dbReference type="PROSITE" id="PS50883">
    <property type="entry name" value="EAL"/>
    <property type="match status" value="1"/>
</dbReference>
<dbReference type="Pfam" id="PF00563">
    <property type="entry name" value="EAL"/>
    <property type="match status" value="1"/>
</dbReference>
<evidence type="ECO:0000259" key="1">
    <source>
        <dbReference type="PROSITE" id="PS50883"/>
    </source>
</evidence>
<protein>
    <submittedName>
        <fullName evidence="2">EAL domain-containing protein</fullName>
    </submittedName>
</protein>
<dbReference type="InterPro" id="IPR050706">
    <property type="entry name" value="Cyclic-di-GMP_PDE-like"/>
</dbReference>
<dbReference type="CDD" id="cd01948">
    <property type="entry name" value="EAL"/>
    <property type="match status" value="1"/>
</dbReference>
<dbReference type="SMART" id="SM00052">
    <property type="entry name" value="EAL"/>
    <property type="match status" value="1"/>
</dbReference>